<sequence>MASLDRRFYMVEVDSSVAPLPSLQAIVCLAALASQLAERAERGMLGALLAALLTLMPDMLASPALHRDSSRESTTGYTVAACGEIDLVSATRRQRISLDGGSDAS</sequence>
<gene>
    <name evidence="1" type="ORF">PT974_04976</name>
</gene>
<evidence type="ECO:0000313" key="2">
    <source>
        <dbReference type="Proteomes" id="UP001338125"/>
    </source>
</evidence>
<dbReference type="Proteomes" id="UP001338125">
    <property type="component" value="Unassembled WGS sequence"/>
</dbReference>
<accession>A0ABR0SQW7</accession>
<name>A0ABR0SQW7_9HYPO</name>
<evidence type="ECO:0000313" key="1">
    <source>
        <dbReference type="EMBL" id="KAK5994499.1"/>
    </source>
</evidence>
<organism evidence="1 2">
    <name type="scientific">Cladobotryum mycophilum</name>
    <dbReference type="NCBI Taxonomy" id="491253"/>
    <lineage>
        <taxon>Eukaryota</taxon>
        <taxon>Fungi</taxon>
        <taxon>Dikarya</taxon>
        <taxon>Ascomycota</taxon>
        <taxon>Pezizomycotina</taxon>
        <taxon>Sordariomycetes</taxon>
        <taxon>Hypocreomycetidae</taxon>
        <taxon>Hypocreales</taxon>
        <taxon>Hypocreaceae</taxon>
        <taxon>Cladobotryum</taxon>
    </lineage>
</organism>
<keyword evidence="2" id="KW-1185">Reference proteome</keyword>
<proteinExistence type="predicted"/>
<comment type="caution">
    <text evidence="1">The sequence shown here is derived from an EMBL/GenBank/DDBJ whole genome shotgun (WGS) entry which is preliminary data.</text>
</comment>
<protein>
    <submittedName>
        <fullName evidence="1">Uncharacterized protein</fullName>
    </submittedName>
</protein>
<dbReference type="EMBL" id="JAVFKD010000010">
    <property type="protein sequence ID" value="KAK5994499.1"/>
    <property type="molecule type" value="Genomic_DNA"/>
</dbReference>
<reference evidence="1 2" key="1">
    <citation type="submission" date="2024-01" db="EMBL/GenBank/DDBJ databases">
        <title>Complete genome of Cladobotryum mycophilum ATHUM6906.</title>
        <authorList>
            <person name="Christinaki A.C."/>
            <person name="Myridakis A.I."/>
            <person name="Kouvelis V.N."/>
        </authorList>
    </citation>
    <scope>NUCLEOTIDE SEQUENCE [LARGE SCALE GENOMIC DNA]</scope>
    <source>
        <strain evidence="1 2">ATHUM6906</strain>
    </source>
</reference>